<sequence>MVLYYFSVFAVIFLLTSCLVVEKTHGLPDLAGIIAGLSGKTIELLKKVTVPILDTQIGFLRSHIEHLVSFFKGSEGDIPVPETSFVLHFVADRCHIIGKRFLLPDLFKCKAVVTENETKLTSTCTKGTQKEAISCAMEDVMNLIRLLSITLKNNEN</sequence>
<dbReference type="Proteomes" id="UP001162480">
    <property type="component" value="Chromosome 10"/>
</dbReference>
<dbReference type="EMBL" id="OX597823">
    <property type="protein sequence ID" value="CAI9728594.1"/>
    <property type="molecule type" value="Genomic_DNA"/>
</dbReference>
<proteinExistence type="predicted"/>
<reference evidence="2" key="1">
    <citation type="submission" date="2023-08" db="EMBL/GenBank/DDBJ databases">
        <authorList>
            <person name="Alioto T."/>
            <person name="Alioto T."/>
            <person name="Gomez Garrido J."/>
        </authorList>
    </citation>
    <scope>NUCLEOTIDE SEQUENCE</scope>
</reference>
<evidence type="ECO:0000313" key="2">
    <source>
        <dbReference type="EMBL" id="CAI9728594.1"/>
    </source>
</evidence>
<protein>
    <submittedName>
        <fullName evidence="2">Uncharacterized protein</fullName>
    </submittedName>
</protein>
<feature type="chain" id="PRO_5041376081" evidence="1">
    <location>
        <begin position="27"/>
        <end position="156"/>
    </location>
</feature>
<feature type="signal peptide" evidence="1">
    <location>
        <begin position="1"/>
        <end position="26"/>
    </location>
</feature>
<evidence type="ECO:0000313" key="3">
    <source>
        <dbReference type="Proteomes" id="UP001162480"/>
    </source>
</evidence>
<keyword evidence="3" id="KW-1185">Reference proteome</keyword>
<name>A0AA36B755_OCTVU</name>
<accession>A0AA36B755</accession>
<dbReference type="AlphaFoldDB" id="A0AA36B755"/>
<keyword evidence="1" id="KW-0732">Signal</keyword>
<organism evidence="2 3">
    <name type="scientific">Octopus vulgaris</name>
    <name type="common">Common octopus</name>
    <dbReference type="NCBI Taxonomy" id="6645"/>
    <lineage>
        <taxon>Eukaryota</taxon>
        <taxon>Metazoa</taxon>
        <taxon>Spiralia</taxon>
        <taxon>Lophotrochozoa</taxon>
        <taxon>Mollusca</taxon>
        <taxon>Cephalopoda</taxon>
        <taxon>Coleoidea</taxon>
        <taxon>Octopodiformes</taxon>
        <taxon>Octopoda</taxon>
        <taxon>Incirrata</taxon>
        <taxon>Octopodidae</taxon>
        <taxon>Octopus</taxon>
    </lineage>
</organism>
<evidence type="ECO:0000256" key="1">
    <source>
        <dbReference type="SAM" id="SignalP"/>
    </source>
</evidence>
<gene>
    <name evidence="2" type="ORF">OCTVUL_1B031103</name>
</gene>